<dbReference type="EMBL" id="KK852761">
    <property type="protein sequence ID" value="KDR17004.1"/>
    <property type="molecule type" value="Genomic_DNA"/>
</dbReference>
<dbReference type="PANTHER" id="PTHR45255">
    <property type="entry name" value="DNAJ HOMOLOG SUBFAMILY C MEMBER 24"/>
    <property type="match status" value="1"/>
</dbReference>
<keyword evidence="2" id="KW-0479">Metal-binding</keyword>
<dbReference type="PROSITE" id="PS50076">
    <property type="entry name" value="DNAJ_2"/>
    <property type="match status" value="1"/>
</dbReference>
<keyword evidence="8" id="KW-1185">Reference proteome</keyword>
<dbReference type="AlphaFoldDB" id="A0A067R280"/>
<dbReference type="Pfam" id="PF00226">
    <property type="entry name" value="DnaJ"/>
    <property type="match status" value="1"/>
</dbReference>
<dbReference type="PROSITE" id="PS51074">
    <property type="entry name" value="DPH_MB"/>
    <property type="match status" value="1"/>
</dbReference>
<dbReference type="GO" id="GO:0008198">
    <property type="term" value="F:ferrous iron binding"/>
    <property type="evidence" value="ECO:0007669"/>
    <property type="project" value="TreeGrafter"/>
</dbReference>
<dbReference type="eggNOG" id="KOG0715">
    <property type="taxonomic scope" value="Eukaryota"/>
</dbReference>
<evidence type="ECO:0000259" key="6">
    <source>
        <dbReference type="PROSITE" id="PS51074"/>
    </source>
</evidence>
<dbReference type="Gene3D" id="1.10.287.110">
    <property type="entry name" value="DnaJ domain"/>
    <property type="match status" value="1"/>
</dbReference>
<dbReference type="Gene3D" id="3.10.660.10">
    <property type="entry name" value="DPH Zinc finger"/>
    <property type="match status" value="1"/>
</dbReference>
<accession>A0A067R280</accession>
<evidence type="ECO:0000259" key="5">
    <source>
        <dbReference type="PROSITE" id="PS50076"/>
    </source>
</evidence>
<dbReference type="CDD" id="cd06257">
    <property type="entry name" value="DnaJ"/>
    <property type="match status" value="1"/>
</dbReference>
<keyword evidence="3" id="KW-0862">Zinc</keyword>
<dbReference type="SMART" id="SM00271">
    <property type="entry name" value="DnaJ"/>
    <property type="match status" value="1"/>
</dbReference>
<feature type="domain" description="DPH-type MB" evidence="6">
    <location>
        <begin position="79"/>
        <end position="135"/>
    </location>
</feature>
<dbReference type="STRING" id="136037.A0A067R280"/>
<dbReference type="Pfam" id="PF05207">
    <property type="entry name" value="Zn_ribbon_CSL"/>
    <property type="match status" value="1"/>
</dbReference>
<dbReference type="PRINTS" id="PR00625">
    <property type="entry name" value="JDOMAIN"/>
</dbReference>
<dbReference type="InterPro" id="IPR036869">
    <property type="entry name" value="J_dom_sf"/>
</dbReference>
<organism evidence="7 8">
    <name type="scientific">Zootermopsis nevadensis</name>
    <name type="common">Dampwood termite</name>
    <dbReference type="NCBI Taxonomy" id="136037"/>
    <lineage>
        <taxon>Eukaryota</taxon>
        <taxon>Metazoa</taxon>
        <taxon>Ecdysozoa</taxon>
        <taxon>Arthropoda</taxon>
        <taxon>Hexapoda</taxon>
        <taxon>Insecta</taxon>
        <taxon>Pterygota</taxon>
        <taxon>Neoptera</taxon>
        <taxon>Polyneoptera</taxon>
        <taxon>Dictyoptera</taxon>
        <taxon>Blattodea</taxon>
        <taxon>Blattoidea</taxon>
        <taxon>Termitoidae</taxon>
        <taxon>Termopsidae</taxon>
        <taxon>Zootermopsis</taxon>
    </lineage>
</organism>
<gene>
    <name evidence="7" type="ORF">L798_09013</name>
</gene>
<evidence type="ECO:0000256" key="4">
    <source>
        <dbReference type="ARBA" id="ARBA00023004"/>
    </source>
</evidence>
<dbReference type="SUPFAM" id="SSF144217">
    <property type="entry name" value="CSL zinc finger"/>
    <property type="match status" value="1"/>
</dbReference>
<dbReference type="SUPFAM" id="SSF46565">
    <property type="entry name" value="Chaperone J-domain"/>
    <property type="match status" value="1"/>
</dbReference>
<dbReference type="GO" id="GO:0001671">
    <property type="term" value="F:ATPase activator activity"/>
    <property type="evidence" value="ECO:0007669"/>
    <property type="project" value="TreeGrafter"/>
</dbReference>
<evidence type="ECO:0000313" key="8">
    <source>
        <dbReference type="Proteomes" id="UP000027135"/>
    </source>
</evidence>
<proteinExistence type="inferred from homology"/>
<evidence type="ECO:0000256" key="1">
    <source>
        <dbReference type="ARBA" id="ARBA00006169"/>
    </source>
</evidence>
<dbReference type="FunCoup" id="A0A067R280">
    <property type="interactions" value="1259"/>
</dbReference>
<feature type="domain" description="J" evidence="5">
    <location>
        <begin position="3"/>
        <end position="68"/>
    </location>
</feature>
<comment type="similarity">
    <text evidence="1">Belongs to the DPH4 family.</text>
</comment>
<evidence type="ECO:0000256" key="3">
    <source>
        <dbReference type="ARBA" id="ARBA00022833"/>
    </source>
</evidence>
<dbReference type="InterPro" id="IPR001623">
    <property type="entry name" value="DnaJ_domain"/>
</dbReference>
<dbReference type="InterPro" id="IPR007872">
    <property type="entry name" value="DPH_MB_dom"/>
</dbReference>
<dbReference type="InterPro" id="IPR036671">
    <property type="entry name" value="DPH_MB_sf"/>
</dbReference>
<keyword evidence="4" id="KW-0408">Iron</keyword>
<evidence type="ECO:0000313" key="7">
    <source>
        <dbReference type="EMBL" id="KDR17004.1"/>
    </source>
</evidence>
<dbReference type="OMA" id="WSSAYAY"/>
<reference evidence="7 8" key="1">
    <citation type="journal article" date="2014" name="Nat. Commun.">
        <title>Molecular traces of alternative social organization in a termite genome.</title>
        <authorList>
            <person name="Terrapon N."/>
            <person name="Li C."/>
            <person name="Robertson H.M."/>
            <person name="Ji L."/>
            <person name="Meng X."/>
            <person name="Booth W."/>
            <person name="Chen Z."/>
            <person name="Childers C.P."/>
            <person name="Glastad K.M."/>
            <person name="Gokhale K."/>
            <person name="Gowin J."/>
            <person name="Gronenberg W."/>
            <person name="Hermansen R.A."/>
            <person name="Hu H."/>
            <person name="Hunt B.G."/>
            <person name="Huylmans A.K."/>
            <person name="Khalil S.M."/>
            <person name="Mitchell R.D."/>
            <person name="Munoz-Torres M.C."/>
            <person name="Mustard J.A."/>
            <person name="Pan H."/>
            <person name="Reese J.T."/>
            <person name="Scharf M.E."/>
            <person name="Sun F."/>
            <person name="Vogel H."/>
            <person name="Xiao J."/>
            <person name="Yang W."/>
            <person name="Yang Z."/>
            <person name="Yang Z."/>
            <person name="Zhou J."/>
            <person name="Zhu J."/>
            <person name="Brent C.S."/>
            <person name="Elsik C.G."/>
            <person name="Goodisman M.A."/>
            <person name="Liberles D.A."/>
            <person name="Roe R.M."/>
            <person name="Vargo E.L."/>
            <person name="Vilcinskas A."/>
            <person name="Wang J."/>
            <person name="Bornberg-Bauer E."/>
            <person name="Korb J."/>
            <person name="Zhang G."/>
            <person name="Liebig J."/>
        </authorList>
    </citation>
    <scope>NUCLEOTIDE SEQUENCE [LARGE SCALE GENOMIC DNA]</scope>
    <source>
        <tissue evidence="7">Whole organism</tissue>
    </source>
</reference>
<evidence type="ECO:0000256" key="2">
    <source>
        <dbReference type="ARBA" id="ARBA00022723"/>
    </source>
</evidence>
<protein>
    <submittedName>
        <fullName evidence="7">DnaJ-like protein subfamily C member 24</fullName>
    </submittedName>
</protein>
<sequence length="142" mass="16749">MVTLYEVLGCDTNATHDELKRKYQELVLKYHPDKQEKHSFSTTTFLQIDEAWKILRDPERRKLYDCHLKHMQLTEQALIYATLSVTELDWHEDNLNYSYLCRCGGIYSIEHSEIGLEDCFVNCENCSLIIHITCDKNILDCQ</sequence>
<dbReference type="Proteomes" id="UP000027135">
    <property type="component" value="Unassembled WGS sequence"/>
</dbReference>
<name>A0A067R280_ZOONE</name>
<dbReference type="InParanoid" id="A0A067R280"/>
<dbReference type="PANTHER" id="PTHR45255:SF1">
    <property type="entry name" value="DNAJ HOMOLOG SUBFAMILY C MEMBER 24"/>
    <property type="match status" value="1"/>
</dbReference>